<dbReference type="InterPro" id="IPR005368">
    <property type="entry name" value="UPF0175"/>
</dbReference>
<accession>A0A975GFF1</accession>
<organism evidence="2 3">
    <name type="scientific">Desulfonema limicola</name>
    <dbReference type="NCBI Taxonomy" id="45656"/>
    <lineage>
        <taxon>Bacteria</taxon>
        <taxon>Pseudomonadati</taxon>
        <taxon>Thermodesulfobacteriota</taxon>
        <taxon>Desulfobacteria</taxon>
        <taxon>Desulfobacterales</taxon>
        <taxon>Desulfococcaceae</taxon>
        <taxon>Desulfonema</taxon>
    </lineage>
</organism>
<dbReference type="EMBL" id="CP061799">
    <property type="protein sequence ID" value="QTA79197.1"/>
    <property type="molecule type" value="Genomic_DNA"/>
</dbReference>
<dbReference type="PANTHER" id="PTHR37525:SF1">
    <property type="entry name" value="UPF0175 PROTEIN SSL1255"/>
    <property type="match status" value="1"/>
</dbReference>
<dbReference type="Proteomes" id="UP000663720">
    <property type="component" value="Chromosome"/>
</dbReference>
<evidence type="ECO:0000256" key="1">
    <source>
        <dbReference type="ARBA" id="ARBA00005651"/>
    </source>
</evidence>
<name>A0A975GFF1_9BACT</name>
<dbReference type="PANTHER" id="PTHR37525">
    <property type="entry name" value="UPF0175 PROTEIN SSL1255"/>
    <property type="match status" value="1"/>
</dbReference>
<evidence type="ECO:0000313" key="2">
    <source>
        <dbReference type="EMBL" id="QTA79197.1"/>
    </source>
</evidence>
<dbReference type="Pfam" id="PF03683">
    <property type="entry name" value="UPF0175"/>
    <property type="match status" value="1"/>
</dbReference>
<protein>
    <submittedName>
        <fullName evidence="2">UPF0175</fullName>
    </submittedName>
</protein>
<dbReference type="KEGG" id="dli:dnl_14510"/>
<dbReference type="AlphaFoldDB" id="A0A975GFF1"/>
<dbReference type="InterPro" id="IPR052264">
    <property type="entry name" value="UPF0175_domain"/>
</dbReference>
<dbReference type="RefSeq" id="WP_207690969.1">
    <property type="nucleotide sequence ID" value="NZ_CP061799.1"/>
</dbReference>
<keyword evidence="3" id="KW-1185">Reference proteome</keyword>
<sequence length="95" mass="11226">MMMQTYEVKIQIPQEVIINLHKSAKDVVEDIKQQAAIRYYKKRVLSLGKASELAGMNRLEFIDYLRFNDEVIFDCTEEELVEIRNDSLMLEKILE</sequence>
<reference evidence="2" key="1">
    <citation type="journal article" date="2021" name="Microb. Physiol.">
        <title>Proteogenomic Insights into the Physiology of Marine, Sulfate-Reducing, Filamentous Desulfonema limicola and Desulfonema magnum.</title>
        <authorList>
            <person name="Schnaars V."/>
            <person name="Wohlbrand L."/>
            <person name="Scheve S."/>
            <person name="Hinrichs C."/>
            <person name="Reinhardt R."/>
            <person name="Rabus R."/>
        </authorList>
    </citation>
    <scope>NUCLEOTIDE SEQUENCE</scope>
    <source>
        <strain evidence="2">5ac10</strain>
    </source>
</reference>
<evidence type="ECO:0000313" key="3">
    <source>
        <dbReference type="Proteomes" id="UP000663720"/>
    </source>
</evidence>
<proteinExistence type="inferred from homology"/>
<comment type="similarity">
    <text evidence="1">Belongs to the UPF0175 family.</text>
</comment>
<gene>
    <name evidence="2" type="ORF">dnl_14510</name>
</gene>